<sequence>MIDVTFYAAFTAGLVTFFAPCTFVTLPAFISYISLKATESTGNSGGAIKYRIQVFLSSIVYAVGFLSVFTFLGMTATTIGSIFAENKDTLSRAGGLLIIIFGVFILLGDRIRPLHFLFQERKLEVNPSDASKGYLFPFIIGVTSAFAWTPCIGPILGSILLIAGSTTDAAYEGGALLFTYGLGITIPFLLIALTVGYSDWVIKRLSKYTAILYQASAVLLIILGTLLLVGYIDEIFGYVFRIFISLGYEPV</sequence>
<dbReference type="EMBL" id="JAGQLK010000088">
    <property type="protein sequence ID" value="MCA9383553.1"/>
    <property type="molecule type" value="Genomic_DNA"/>
</dbReference>
<feature type="transmembrane region" description="Helical" evidence="6">
    <location>
        <begin position="175"/>
        <end position="198"/>
    </location>
</feature>
<feature type="transmembrane region" description="Helical" evidence="6">
    <location>
        <begin position="54"/>
        <end position="84"/>
    </location>
</feature>
<evidence type="ECO:0000256" key="3">
    <source>
        <dbReference type="ARBA" id="ARBA00022692"/>
    </source>
</evidence>
<keyword evidence="3 6" id="KW-0812">Transmembrane</keyword>
<feature type="domain" description="Cytochrome C biogenesis protein transmembrane" evidence="7">
    <location>
        <begin position="6"/>
        <end position="197"/>
    </location>
</feature>
<dbReference type="GO" id="GO:0017004">
    <property type="term" value="P:cytochrome complex assembly"/>
    <property type="evidence" value="ECO:0007669"/>
    <property type="project" value="InterPro"/>
</dbReference>
<dbReference type="PANTHER" id="PTHR31272">
    <property type="entry name" value="CYTOCHROME C-TYPE BIOGENESIS PROTEIN HI_1454-RELATED"/>
    <property type="match status" value="1"/>
</dbReference>
<name>A0A955L6H9_9BACT</name>
<comment type="caution">
    <text evidence="8">The sequence shown here is derived from an EMBL/GenBank/DDBJ whole genome shotgun (WGS) entry which is preliminary data.</text>
</comment>
<evidence type="ECO:0000313" key="8">
    <source>
        <dbReference type="EMBL" id="MCA9383553.1"/>
    </source>
</evidence>
<feature type="transmembrane region" description="Helical" evidence="6">
    <location>
        <begin position="133"/>
        <end position="163"/>
    </location>
</feature>
<evidence type="ECO:0000256" key="2">
    <source>
        <dbReference type="ARBA" id="ARBA00006143"/>
    </source>
</evidence>
<feature type="transmembrane region" description="Helical" evidence="6">
    <location>
        <begin position="210"/>
        <end position="232"/>
    </location>
</feature>
<keyword evidence="5 6" id="KW-0472">Membrane</keyword>
<comment type="subcellular location">
    <subcellularLocation>
        <location evidence="1">Membrane</location>
        <topology evidence="1">Multi-pass membrane protein</topology>
    </subcellularLocation>
</comment>
<keyword evidence="4 6" id="KW-1133">Transmembrane helix</keyword>
<organism evidence="8 9">
    <name type="scientific">Candidatus Dojkabacteria bacterium</name>
    <dbReference type="NCBI Taxonomy" id="2099670"/>
    <lineage>
        <taxon>Bacteria</taxon>
        <taxon>Candidatus Dojkabacteria</taxon>
    </lineage>
</organism>
<evidence type="ECO:0000256" key="6">
    <source>
        <dbReference type="SAM" id="Phobius"/>
    </source>
</evidence>
<dbReference type="AlphaFoldDB" id="A0A955L6H9"/>
<comment type="similarity">
    <text evidence="2">Belongs to the DsbD family.</text>
</comment>
<reference evidence="8" key="1">
    <citation type="submission" date="2020-04" db="EMBL/GenBank/DDBJ databases">
        <authorList>
            <person name="Zhang T."/>
        </authorList>
    </citation>
    <scope>NUCLEOTIDE SEQUENCE</scope>
    <source>
        <strain evidence="8">HKST-UBA14</strain>
    </source>
</reference>
<accession>A0A955L6H9</accession>
<dbReference type="Pfam" id="PF02683">
    <property type="entry name" value="DsbD_TM"/>
    <property type="match status" value="1"/>
</dbReference>
<evidence type="ECO:0000259" key="7">
    <source>
        <dbReference type="Pfam" id="PF02683"/>
    </source>
</evidence>
<protein>
    <submittedName>
        <fullName evidence="8">Sulfite exporter TauE/SafE family protein</fullName>
    </submittedName>
</protein>
<reference evidence="8" key="2">
    <citation type="journal article" date="2021" name="Microbiome">
        <title>Successional dynamics and alternative stable states in a saline activated sludge microbial community over 9 years.</title>
        <authorList>
            <person name="Wang Y."/>
            <person name="Ye J."/>
            <person name="Ju F."/>
            <person name="Liu L."/>
            <person name="Boyd J.A."/>
            <person name="Deng Y."/>
            <person name="Parks D.H."/>
            <person name="Jiang X."/>
            <person name="Yin X."/>
            <person name="Woodcroft B.J."/>
            <person name="Tyson G.W."/>
            <person name="Hugenholtz P."/>
            <person name="Polz M.F."/>
            <person name="Zhang T."/>
        </authorList>
    </citation>
    <scope>NUCLEOTIDE SEQUENCE</scope>
    <source>
        <strain evidence="8">HKST-UBA14</strain>
    </source>
</reference>
<feature type="transmembrane region" description="Helical" evidence="6">
    <location>
        <begin position="90"/>
        <end position="112"/>
    </location>
</feature>
<dbReference type="PANTHER" id="PTHR31272:SF4">
    <property type="entry name" value="CYTOCHROME C-TYPE BIOGENESIS PROTEIN HI_1454-RELATED"/>
    <property type="match status" value="1"/>
</dbReference>
<dbReference type="InterPro" id="IPR003834">
    <property type="entry name" value="Cyt_c_assmbl_TM_dom"/>
</dbReference>
<evidence type="ECO:0000256" key="1">
    <source>
        <dbReference type="ARBA" id="ARBA00004141"/>
    </source>
</evidence>
<evidence type="ECO:0000256" key="5">
    <source>
        <dbReference type="ARBA" id="ARBA00023136"/>
    </source>
</evidence>
<evidence type="ECO:0000256" key="4">
    <source>
        <dbReference type="ARBA" id="ARBA00022989"/>
    </source>
</evidence>
<proteinExistence type="inferred from homology"/>
<dbReference type="GO" id="GO:0016020">
    <property type="term" value="C:membrane"/>
    <property type="evidence" value="ECO:0007669"/>
    <property type="project" value="UniProtKB-SubCell"/>
</dbReference>
<feature type="transmembrane region" description="Helical" evidence="6">
    <location>
        <begin position="6"/>
        <end position="33"/>
    </location>
</feature>
<dbReference type="InterPro" id="IPR051790">
    <property type="entry name" value="Cytochrome_c-biogenesis_DsbD"/>
</dbReference>
<dbReference type="Proteomes" id="UP000783287">
    <property type="component" value="Unassembled WGS sequence"/>
</dbReference>
<gene>
    <name evidence="8" type="ORF">KC909_04250</name>
</gene>
<evidence type="ECO:0000313" key="9">
    <source>
        <dbReference type="Proteomes" id="UP000783287"/>
    </source>
</evidence>